<dbReference type="GeneID" id="63687954"/>
<keyword evidence="2" id="KW-1185">Reference proteome</keyword>
<sequence>MPKRPGTQNFKGACAARQYLESLSKNAVLTSTSKAVLVRSGSRQDDPLSRRLSLQRRPSYNRISICRLCR</sequence>
<evidence type="ECO:0000313" key="1">
    <source>
        <dbReference type="EMBL" id="EJU01505.1"/>
    </source>
</evidence>
<proteinExistence type="predicted"/>
<name>M5G026_DACPD</name>
<dbReference type="HOGENOM" id="CLU_2757721_0_0_1"/>
<dbReference type="AlphaFoldDB" id="M5G026"/>
<accession>M5G026</accession>
<dbReference type="EMBL" id="JH795864">
    <property type="protein sequence ID" value="EJU01505.1"/>
    <property type="molecule type" value="Genomic_DNA"/>
</dbReference>
<protein>
    <submittedName>
        <fullName evidence="1">Uncharacterized protein</fullName>
    </submittedName>
</protein>
<evidence type="ECO:0000313" key="2">
    <source>
        <dbReference type="Proteomes" id="UP000030653"/>
    </source>
</evidence>
<organism evidence="1 2">
    <name type="scientific">Dacryopinax primogenitus (strain DJM 731)</name>
    <name type="common">Brown rot fungus</name>
    <dbReference type="NCBI Taxonomy" id="1858805"/>
    <lineage>
        <taxon>Eukaryota</taxon>
        <taxon>Fungi</taxon>
        <taxon>Dikarya</taxon>
        <taxon>Basidiomycota</taxon>
        <taxon>Agaricomycotina</taxon>
        <taxon>Dacrymycetes</taxon>
        <taxon>Dacrymycetales</taxon>
        <taxon>Dacrymycetaceae</taxon>
        <taxon>Dacryopinax</taxon>
    </lineage>
</organism>
<gene>
    <name evidence="1" type="ORF">DACRYDRAFT_22624</name>
</gene>
<dbReference type="RefSeq" id="XP_040628402.1">
    <property type="nucleotide sequence ID" value="XM_040772892.1"/>
</dbReference>
<reference evidence="1 2" key="1">
    <citation type="journal article" date="2012" name="Science">
        <title>The Paleozoic origin of enzymatic lignin decomposition reconstructed from 31 fungal genomes.</title>
        <authorList>
            <person name="Floudas D."/>
            <person name="Binder M."/>
            <person name="Riley R."/>
            <person name="Barry K."/>
            <person name="Blanchette R.A."/>
            <person name="Henrissat B."/>
            <person name="Martinez A.T."/>
            <person name="Otillar R."/>
            <person name="Spatafora J.W."/>
            <person name="Yadav J.S."/>
            <person name="Aerts A."/>
            <person name="Benoit I."/>
            <person name="Boyd A."/>
            <person name="Carlson A."/>
            <person name="Copeland A."/>
            <person name="Coutinho P.M."/>
            <person name="de Vries R.P."/>
            <person name="Ferreira P."/>
            <person name="Findley K."/>
            <person name="Foster B."/>
            <person name="Gaskell J."/>
            <person name="Glotzer D."/>
            <person name="Gorecki P."/>
            <person name="Heitman J."/>
            <person name="Hesse C."/>
            <person name="Hori C."/>
            <person name="Igarashi K."/>
            <person name="Jurgens J.A."/>
            <person name="Kallen N."/>
            <person name="Kersten P."/>
            <person name="Kohler A."/>
            <person name="Kuees U."/>
            <person name="Kumar T.K.A."/>
            <person name="Kuo A."/>
            <person name="LaButti K."/>
            <person name="Larrondo L.F."/>
            <person name="Lindquist E."/>
            <person name="Ling A."/>
            <person name="Lombard V."/>
            <person name="Lucas S."/>
            <person name="Lundell T."/>
            <person name="Martin R."/>
            <person name="McLaughlin D.J."/>
            <person name="Morgenstern I."/>
            <person name="Morin E."/>
            <person name="Murat C."/>
            <person name="Nagy L.G."/>
            <person name="Nolan M."/>
            <person name="Ohm R.A."/>
            <person name="Patyshakuliyeva A."/>
            <person name="Rokas A."/>
            <person name="Ruiz-Duenas F.J."/>
            <person name="Sabat G."/>
            <person name="Salamov A."/>
            <person name="Samejima M."/>
            <person name="Schmutz J."/>
            <person name="Slot J.C."/>
            <person name="St John F."/>
            <person name="Stenlid J."/>
            <person name="Sun H."/>
            <person name="Sun S."/>
            <person name="Syed K."/>
            <person name="Tsang A."/>
            <person name="Wiebenga A."/>
            <person name="Young D."/>
            <person name="Pisabarro A."/>
            <person name="Eastwood D.C."/>
            <person name="Martin F."/>
            <person name="Cullen D."/>
            <person name="Grigoriev I.V."/>
            <person name="Hibbett D.S."/>
        </authorList>
    </citation>
    <scope>NUCLEOTIDE SEQUENCE [LARGE SCALE GENOMIC DNA]</scope>
    <source>
        <strain evidence="1 2">DJM-731 SS1</strain>
    </source>
</reference>
<dbReference type="Proteomes" id="UP000030653">
    <property type="component" value="Unassembled WGS sequence"/>
</dbReference>